<name>A0A372FW17_9ACTN</name>
<gene>
    <name evidence="2" type="primary">eccE</name>
    <name evidence="2" type="ORF">D0Q02_20655</name>
</gene>
<feature type="region of interest" description="Disordered" evidence="1">
    <location>
        <begin position="1"/>
        <end position="38"/>
    </location>
</feature>
<accession>A0A372FW17</accession>
<sequence>MTSRGVITEEATVPTTGTLLRRPADASGPDRRVDGRHGPQWRRNLRHAYRPAVGQIVTTQVAAAVLVAAPGRDALPTAAAVLTAGALLVGAWGRVRRRWLHEWLRIGAGYLARRRRVNRPTALLDLVAPESVVRPAELAGSAAAALDDPDGLVALLDIGDPADLLGAGARSLPLPTALLPARTAEAPPVRVQLLLTVTAAPAVAAGGGPVATSYRQLTDGRLAGGERAVLAVRVTRVAGWPEEVLRRALAGTVRRIMRRLRPLPVRPLGTQATLRVLAELAHHDGRPPRETWQGVRCGGLLQSTFGLRRWPTEPLHRLVPRLANLPVTATTVSLHADTEAPDRTELTVRLSAATPAELAAAGRTLKQVVATAGGVLVRHDGAHLHGFAGTLPLARPARPVTRRRAPSTPGSDDTESTLPYGSAGLMLGTNRHGEPVTVRLFRPESTRVMLVGGVPTAQLVAVRAMALGARVVVQTTRPHAWEPFVRGVGVPGRAIPLVPPDRPAESPPATPLAPVLVVRDAPPPPPGPRPGAAWQTTLQVRDELTPADADALARADLAVLSPLSRAESAVAGGALGLGAAAPWLARIRPDMVAVVNRRALRWALLAVTPIEAQLIEAPVRTRQS</sequence>
<proteinExistence type="predicted"/>
<dbReference type="EMBL" id="QVFU01000025">
    <property type="protein sequence ID" value="RFS44736.1"/>
    <property type="molecule type" value="Genomic_DNA"/>
</dbReference>
<dbReference type="Proteomes" id="UP000262621">
    <property type="component" value="Unassembled WGS sequence"/>
</dbReference>
<feature type="region of interest" description="Disordered" evidence="1">
    <location>
        <begin position="395"/>
        <end position="419"/>
    </location>
</feature>
<protein>
    <submittedName>
        <fullName evidence="2">Type VII secretion protein EccE</fullName>
    </submittedName>
</protein>
<evidence type="ECO:0000256" key="1">
    <source>
        <dbReference type="SAM" id="MobiDB-lite"/>
    </source>
</evidence>
<keyword evidence="3" id="KW-1185">Reference proteome</keyword>
<dbReference type="OrthoDB" id="5189601at2"/>
<feature type="compositionally biased region" description="Basic and acidic residues" evidence="1">
    <location>
        <begin position="22"/>
        <end position="37"/>
    </location>
</feature>
<comment type="caution">
    <text evidence="2">The sequence shown here is derived from an EMBL/GenBank/DDBJ whole genome shotgun (WGS) entry which is preliminary data.</text>
</comment>
<reference evidence="2 3" key="1">
    <citation type="submission" date="2018-08" db="EMBL/GenBank/DDBJ databases">
        <title>Verrucosispora craniellae sp. nov., isolated from a marine sponge in the South China Sea.</title>
        <authorList>
            <person name="Li L."/>
            <person name="Lin H.W."/>
        </authorList>
    </citation>
    <scope>NUCLEOTIDE SEQUENCE [LARGE SCALE GENOMIC DNA]</scope>
    <source>
        <strain evidence="2 3">LHW63014</strain>
    </source>
</reference>
<organism evidence="2 3">
    <name type="scientific">Micromonospora craniellae</name>
    <dbReference type="NCBI Taxonomy" id="2294034"/>
    <lineage>
        <taxon>Bacteria</taxon>
        <taxon>Bacillati</taxon>
        <taxon>Actinomycetota</taxon>
        <taxon>Actinomycetes</taxon>
        <taxon>Micromonosporales</taxon>
        <taxon>Micromonosporaceae</taxon>
        <taxon>Micromonospora</taxon>
    </lineage>
</organism>
<dbReference type="NCBIfam" id="TIGR03923">
    <property type="entry name" value="T7SS_EccE"/>
    <property type="match status" value="1"/>
</dbReference>
<dbReference type="RefSeq" id="WP_117229674.1">
    <property type="nucleotide sequence ID" value="NZ_CP061725.1"/>
</dbReference>
<evidence type="ECO:0000313" key="3">
    <source>
        <dbReference type="Proteomes" id="UP000262621"/>
    </source>
</evidence>
<dbReference type="AlphaFoldDB" id="A0A372FW17"/>
<dbReference type="InterPro" id="IPR021368">
    <property type="entry name" value="T7SS_EccE"/>
</dbReference>
<evidence type="ECO:0000313" key="2">
    <source>
        <dbReference type="EMBL" id="RFS44736.1"/>
    </source>
</evidence>